<feature type="domain" description="Nuclease associated modular" evidence="2">
    <location>
        <begin position="35"/>
        <end position="51"/>
    </location>
</feature>
<dbReference type="SMART" id="SM00496">
    <property type="entry name" value="IENR2"/>
    <property type="match status" value="6"/>
</dbReference>
<dbReference type="STRING" id="1801663.A2175_02240"/>
<feature type="domain" description="HNH nuclease" evidence="3">
    <location>
        <begin position="165"/>
        <end position="216"/>
    </location>
</feature>
<dbReference type="EMBL" id="MHLY01000004">
    <property type="protein sequence ID" value="OGZ18929.1"/>
    <property type="molecule type" value="Genomic_DNA"/>
</dbReference>
<dbReference type="Pfam" id="PF07460">
    <property type="entry name" value="NUMOD3"/>
    <property type="match status" value="4"/>
</dbReference>
<feature type="domain" description="Nuclease associated modular" evidence="2">
    <location>
        <begin position="112"/>
        <end position="128"/>
    </location>
</feature>
<dbReference type="AlphaFoldDB" id="A0A1G2DZF1"/>
<evidence type="ECO:0000259" key="2">
    <source>
        <dbReference type="SMART" id="SM00496"/>
    </source>
</evidence>
<feature type="domain" description="Nuclease associated modular" evidence="2">
    <location>
        <begin position="88"/>
        <end position="104"/>
    </location>
</feature>
<dbReference type="CDD" id="cd00085">
    <property type="entry name" value="HNHc"/>
    <property type="match status" value="1"/>
</dbReference>
<feature type="domain" description="Nuclease associated modular" evidence="2">
    <location>
        <begin position="69"/>
        <end position="85"/>
    </location>
</feature>
<protein>
    <recommendedName>
        <fullName evidence="6">HNH nuclease domain-containing protein</fullName>
    </recommendedName>
</protein>
<evidence type="ECO:0008006" key="6">
    <source>
        <dbReference type="Google" id="ProtNLM"/>
    </source>
</evidence>
<evidence type="ECO:0000313" key="5">
    <source>
        <dbReference type="Proteomes" id="UP000176755"/>
    </source>
</evidence>
<evidence type="ECO:0000313" key="4">
    <source>
        <dbReference type="EMBL" id="OGZ18929.1"/>
    </source>
</evidence>
<dbReference type="SUPFAM" id="SSF64496">
    <property type="entry name" value="DNA-binding domain of intron-encoded endonucleases"/>
    <property type="match status" value="2"/>
</dbReference>
<gene>
    <name evidence="4" type="ORF">A2175_02240</name>
</gene>
<dbReference type="InterPro" id="IPR003615">
    <property type="entry name" value="HNH_nuc"/>
</dbReference>
<dbReference type="InterPro" id="IPR003611">
    <property type="entry name" value="NUMOD3"/>
</dbReference>
<feature type="region of interest" description="Disordered" evidence="1">
    <location>
        <begin position="25"/>
        <end position="75"/>
    </location>
</feature>
<dbReference type="GO" id="GO:0003677">
    <property type="term" value="F:DNA binding"/>
    <property type="evidence" value="ECO:0007669"/>
    <property type="project" value="InterPro"/>
</dbReference>
<sequence>MSSNDTLSNNKRKIGYWFGKKLSEEHKRKIGRASKGRAHTEEAKRKISEALKSRKHTEEHRRKNSESHKGKKLSEETKKKIGDFWRGKKKIFSEKHRRKIRELRLRYNKNWKGKCHTEETKRKISKAHQGMKKPWVIPPNNKMENNSNWQGGKSFELYGIDWTKTLKNLVRKRDNHVCCLCGKPQEDISHDVHHIDYDKKNCNLVNLVTLCRTRHLKTNKNKKYWIKYFQDKIYIPK</sequence>
<proteinExistence type="predicted"/>
<feature type="domain" description="Nuclease associated modular" evidence="2">
    <location>
        <begin position="18"/>
        <end position="34"/>
    </location>
</feature>
<reference evidence="4 5" key="1">
    <citation type="journal article" date="2016" name="Nat. Commun.">
        <title>Thousands of microbial genomes shed light on interconnected biogeochemical processes in an aquifer system.</title>
        <authorList>
            <person name="Anantharaman K."/>
            <person name="Brown C.T."/>
            <person name="Hug L.A."/>
            <person name="Sharon I."/>
            <person name="Castelle C.J."/>
            <person name="Probst A.J."/>
            <person name="Thomas B.C."/>
            <person name="Singh A."/>
            <person name="Wilkins M.J."/>
            <person name="Karaoz U."/>
            <person name="Brodie E.L."/>
            <person name="Williams K.H."/>
            <person name="Hubbard S.S."/>
            <person name="Banfield J.F."/>
        </authorList>
    </citation>
    <scope>NUCLEOTIDE SEQUENCE [LARGE SCALE GENOMIC DNA]</scope>
</reference>
<feature type="domain" description="Nuclease associated modular" evidence="2">
    <location>
        <begin position="52"/>
        <end position="68"/>
    </location>
</feature>
<evidence type="ECO:0000256" key="1">
    <source>
        <dbReference type="SAM" id="MobiDB-lite"/>
    </source>
</evidence>
<evidence type="ECO:0000259" key="3">
    <source>
        <dbReference type="SMART" id="SM00507"/>
    </source>
</evidence>
<accession>A0A1G2DZF1</accession>
<comment type="caution">
    <text evidence="4">The sequence shown here is derived from an EMBL/GenBank/DDBJ whole genome shotgun (WGS) entry which is preliminary data.</text>
</comment>
<feature type="region of interest" description="Disordered" evidence="1">
    <location>
        <begin position="117"/>
        <end position="146"/>
    </location>
</feature>
<dbReference type="SMART" id="SM00507">
    <property type="entry name" value="HNHc"/>
    <property type="match status" value="1"/>
</dbReference>
<feature type="compositionally biased region" description="Basic and acidic residues" evidence="1">
    <location>
        <begin position="38"/>
        <end position="75"/>
    </location>
</feature>
<name>A0A1G2DZF1_9BACT</name>
<feature type="compositionally biased region" description="Basic residues" evidence="1">
    <location>
        <begin position="28"/>
        <end position="37"/>
    </location>
</feature>
<dbReference type="Proteomes" id="UP000176755">
    <property type="component" value="Unassembled WGS sequence"/>
</dbReference>
<organism evidence="4 5">
    <name type="scientific">Candidatus Nealsonbacteria bacterium RBG_13_42_11</name>
    <dbReference type="NCBI Taxonomy" id="1801663"/>
    <lineage>
        <taxon>Bacteria</taxon>
        <taxon>Candidatus Nealsoniibacteriota</taxon>
    </lineage>
</organism>